<keyword evidence="3" id="KW-0936">Ethylene signaling pathway</keyword>
<evidence type="ECO:0000256" key="4">
    <source>
        <dbReference type="ARBA" id="ARBA00022786"/>
    </source>
</evidence>
<sequence length="644" mass="68166">MSQIFNYSGDEDFYHGASIYSNPKEAGLFLSLGDHVDVFFPRKRARVNAPFVANGVSLEQKKQVSIDVLPDECLFEIFRRLPGDQERSACASVSKRWLMLLSSIPKEELCGNSGSDGEVNPQAEDSQIESDGFLTRSLDGKKATDVRLAAVAVGTAGRGGLGKLIIRGTNSVQGVTNLGLRAVARCCPSLKALSLWNVSSIGDEGLLEIANGCPRLEKLDLCRCPSITDKALIAVAKSCPNLTTISLDGCQNVANEGLQAIGQLCQNLKSLTIKDCPLVADQGIAGLMSSATYVLNKLKLQGLNITDVSLAVIGHYGKVVTDLVLSNIPNVNERGFWVMGNAQGLQHLKSLTIASCQGVTDVAVQAVGNGCPNLKQFVLKKGAFLSDNGLVSFAKAACSLESLQLEECHRITQIGFFGLLLNCGSKLRALTMSNCFGFRDMILGLPLPSSSTPLRSVTVRNCPGLGDMTLAMLAKLCPQLQYVDLSGLTGITDAGLLSLVESCEAGDGLVKVSLAGCINVTDNVVVALAKIHGGTLEVLNLDGCGKVTDASLAAIADDCLLLNELDVSKCAITDLGVASLARSKQLSLRILSLSGCSTLSDKCLPFLAKLGQSLMGLNLQNCNSLSSKVVDMLVDRLFKCDILS</sequence>
<accession>A0A7C9ENK7</accession>
<dbReference type="InterPro" id="IPR032675">
    <property type="entry name" value="LRR_dom_sf"/>
</dbReference>
<comment type="pathway">
    <text evidence="2">Protein modification; protein ubiquitination.</text>
</comment>
<dbReference type="InterPro" id="IPR036047">
    <property type="entry name" value="F-box-like_dom_sf"/>
</dbReference>
<dbReference type="Gene3D" id="1.20.1280.50">
    <property type="match status" value="1"/>
</dbReference>
<dbReference type="PANTHER" id="PTHR13318">
    <property type="entry name" value="PARTNER OF PAIRED, ISOFORM B-RELATED"/>
    <property type="match status" value="1"/>
</dbReference>
<dbReference type="Gene3D" id="3.80.10.10">
    <property type="entry name" value="Ribonuclease Inhibitor"/>
    <property type="match status" value="4"/>
</dbReference>
<comment type="subcellular location">
    <subcellularLocation>
        <location evidence="1">Nucleus</location>
    </subcellularLocation>
</comment>
<dbReference type="FunFam" id="1.20.1280.50:FF:000077">
    <property type="entry name" value="EIN3-binding F-box protein 1"/>
    <property type="match status" value="1"/>
</dbReference>
<reference evidence="7" key="2">
    <citation type="submission" date="2020-07" db="EMBL/GenBank/DDBJ databases">
        <authorList>
            <person name="Vera ALvarez R."/>
            <person name="Arias-Moreno D.M."/>
            <person name="Jimenez-Jacinto V."/>
            <person name="Jimenez-Bremont J.F."/>
            <person name="Swaminathan K."/>
            <person name="Moose S.P."/>
            <person name="Guerrero-Gonzalez M.L."/>
            <person name="Marino-Ramirez L."/>
            <person name="Landsman D."/>
            <person name="Rodriguez-Kessler M."/>
            <person name="Delgado-Sanchez P."/>
        </authorList>
    </citation>
    <scope>NUCLEOTIDE SEQUENCE</scope>
    <source>
        <tissue evidence="7">Cladode</tissue>
    </source>
</reference>
<dbReference type="Pfam" id="PF25372">
    <property type="entry name" value="DUF7885"/>
    <property type="match status" value="2"/>
</dbReference>
<dbReference type="GO" id="GO:0009873">
    <property type="term" value="P:ethylene-activated signaling pathway"/>
    <property type="evidence" value="ECO:0007669"/>
    <property type="project" value="UniProtKB-KW"/>
</dbReference>
<dbReference type="CDD" id="cd22159">
    <property type="entry name" value="F-box_AtTIR1-like"/>
    <property type="match status" value="1"/>
</dbReference>
<dbReference type="InterPro" id="IPR001810">
    <property type="entry name" value="F-box_dom"/>
</dbReference>
<evidence type="ECO:0000256" key="3">
    <source>
        <dbReference type="ARBA" id="ARBA00022745"/>
    </source>
</evidence>
<dbReference type="InterPro" id="IPR006553">
    <property type="entry name" value="Leu-rich_rpt_Cys-con_subtyp"/>
</dbReference>
<dbReference type="InterPro" id="IPR057207">
    <property type="entry name" value="FBXL15_LRR"/>
</dbReference>
<keyword evidence="4" id="KW-0833">Ubl conjugation pathway</keyword>
<evidence type="ECO:0000259" key="6">
    <source>
        <dbReference type="SMART" id="SM00256"/>
    </source>
</evidence>
<dbReference type="FunFam" id="3.80.10.10:FF:000595">
    <property type="entry name" value="EIN3-binding F-box protein 1"/>
    <property type="match status" value="1"/>
</dbReference>
<evidence type="ECO:0000313" key="7">
    <source>
        <dbReference type="EMBL" id="MBA4669627.1"/>
    </source>
</evidence>
<organism evidence="7">
    <name type="scientific">Opuntia streptacantha</name>
    <name type="common">Prickly pear cactus</name>
    <name type="synonym">Opuntia cardona</name>
    <dbReference type="NCBI Taxonomy" id="393608"/>
    <lineage>
        <taxon>Eukaryota</taxon>
        <taxon>Viridiplantae</taxon>
        <taxon>Streptophyta</taxon>
        <taxon>Embryophyta</taxon>
        <taxon>Tracheophyta</taxon>
        <taxon>Spermatophyta</taxon>
        <taxon>Magnoliopsida</taxon>
        <taxon>eudicotyledons</taxon>
        <taxon>Gunneridae</taxon>
        <taxon>Pentapetalae</taxon>
        <taxon>Caryophyllales</taxon>
        <taxon>Cactineae</taxon>
        <taxon>Cactaceae</taxon>
        <taxon>Opuntioideae</taxon>
        <taxon>Opuntia</taxon>
    </lineage>
</organism>
<evidence type="ECO:0000256" key="2">
    <source>
        <dbReference type="ARBA" id="ARBA00004906"/>
    </source>
</evidence>
<evidence type="ECO:0000256" key="5">
    <source>
        <dbReference type="ARBA" id="ARBA00023242"/>
    </source>
</evidence>
<dbReference type="EMBL" id="GISG01244492">
    <property type="protein sequence ID" value="MBA4669627.1"/>
    <property type="molecule type" value="Transcribed_RNA"/>
</dbReference>
<feature type="domain" description="F-box" evidence="6">
    <location>
        <begin position="69"/>
        <end position="110"/>
    </location>
</feature>
<dbReference type="SMART" id="SM00367">
    <property type="entry name" value="LRR_CC"/>
    <property type="match status" value="13"/>
</dbReference>
<dbReference type="SUPFAM" id="SSF81383">
    <property type="entry name" value="F-box domain"/>
    <property type="match status" value="1"/>
</dbReference>
<protein>
    <recommendedName>
        <fullName evidence="6">F-box domain-containing protein</fullName>
    </recommendedName>
</protein>
<dbReference type="AlphaFoldDB" id="A0A7C9ENK7"/>
<dbReference type="Pfam" id="PF12937">
    <property type="entry name" value="F-box-like"/>
    <property type="match status" value="1"/>
</dbReference>
<proteinExistence type="predicted"/>
<dbReference type="GO" id="GO:0019005">
    <property type="term" value="C:SCF ubiquitin ligase complex"/>
    <property type="evidence" value="ECO:0007669"/>
    <property type="project" value="TreeGrafter"/>
</dbReference>
<dbReference type="SUPFAM" id="SSF52047">
    <property type="entry name" value="RNI-like"/>
    <property type="match status" value="2"/>
</dbReference>
<keyword evidence="5" id="KW-0539">Nucleus</keyword>
<reference evidence="7" key="1">
    <citation type="journal article" date="2013" name="J. Plant Res.">
        <title>Effect of fungi and light on seed germination of three Opuntia species from semiarid lands of central Mexico.</title>
        <authorList>
            <person name="Delgado-Sanchez P."/>
            <person name="Jimenez-Bremont J.F."/>
            <person name="Guerrero-Gonzalez Mde L."/>
            <person name="Flores J."/>
        </authorList>
    </citation>
    <scope>NUCLEOTIDE SEQUENCE</scope>
    <source>
        <tissue evidence="7">Cladode</tissue>
    </source>
</reference>
<dbReference type="FunFam" id="3.80.10.10:FF:000451">
    <property type="entry name" value="EIN3-binding F-box protein 1"/>
    <property type="match status" value="1"/>
</dbReference>
<dbReference type="SMART" id="SM00256">
    <property type="entry name" value="FBOX"/>
    <property type="match status" value="1"/>
</dbReference>
<dbReference type="GO" id="GO:0010105">
    <property type="term" value="P:negative regulation of ethylene-activated signaling pathway"/>
    <property type="evidence" value="ECO:0007669"/>
    <property type="project" value="UniProtKB-ARBA"/>
</dbReference>
<dbReference type="GO" id="GO:0031146">
    <property type="term" value="P:SCF-dependent proteasomal ubiquitin-dependent protein catabolic process"/>
    <property type="evidence" value="ECO:0007669"/>
    <property type="project" value="TreeGrafter"/>
</dbReference>
<evidence type="ECO:0000256" key="1">
    <source>
        <dbReference type="ARBA" id="ARBA00004123"/>
    </source>
</evidence>
<dbReference type="GO" id="GO:0005634">
    <property type="term" value="C:nucleus"/>
    <property type="evidence" value="ECO:0007669"/>
    <property type="project" value="UniProtKB-SubCell"/>
</dbReference>
<name>A0A7C9ENK7_OPUST</name>
<dbReference type="FunFam" id="3.80.10.10:FF:000473">
    <property type="entry name" value="EIN3-binding F-box protein 1"/>
    <property type="match status" value="1"/>
</dbReference>